<organism evidence="1 2">
    <name type="scientific">Lujinxingia sediminis</name>
    <dbReference type="NCBI Taxonomy" id="2480984"/>
    <lineage>
        <taxon>Bacteria</taxon>
        <taxon>Deltaproteobacteria</taxon>
        <taxon>Bradymonadales</taxon>
        <taxon>Lujinxingiaceae</taxon>
        <taxon>Lujinxingia</taxon>
    </lineage>
</organism>
<accession>A0ABY0CRK5</accession>
<sequence length="151" mass="17201">MHIDASYIKEIRSREGVFLVEQVVMARFSDWFDLMPWCATSIDWNQVPGFVKARIPGGGEVWEGKVCEWASGLPIGKCSHIVPYYRWKEPSIALPFHFGIANLDLLYATYPNKAYVFGVDVGTSLDFQFGTVFEWDQMDTFRGSAELIDFG</sequence>
<reference evidence="1 2" key="1">
    <citation type="submission" date="2019-01" db="EMBL/GenBank/DDBJ databases">
        <title>Lujinxingia litoralis gen. nov., sp. nov. and Lujinxingia sediminis gen. nov., sp. nov., new members in the order Bradymonadales, isolated from coastal sediment.</title>
        <authorList>
            <person name="Li C.-M."/>
        </authorList>
    </citation>
    <scope>NUCLEOTIDE SEQUENCE [LARGE SCALE GENOMIC DNA]</scope>
    <source>
        <strain evidence="1 2">SEH01</strain>
    </source>
</reference>
<evidence type="ECO:0000313" key="1">
    <source>
        <dbReference type="EMBL" id="RVU42818.1"/>
    </source>
</evidence>
<evidence type="ECO:0000313" key="2">
    <source>
        <dbReference type="Proteomes" id="UP000282926"/>
    </source>
</evidence>
<dbReference type="RefSeq" id="WP_127780785.1">
    <property type="nucleotide sequence ID" value="NZ_SADD01000009.1"/>
</dbReference>
<proteinExistence type="predicted"/>
<comment type="caution">
    <text evidence="1">The sequence shown here is derived from an EMBL/GenBank/DDBJ whole genome shotgun (WGS) entry which is preliminary data.</text>
</comment>
<protein>
    <submittedName>
        <fullName evidence="1">Uncharacterized protein</fullName>
    </submittedName>
</protein>
<keyword evidence="2" id="KW-1185">Reference proteome</keyword>
<dbReference type="EMBL" id="SADD01000009">
    <property type="protein sequence ID" value="RVU42818.1"/>
    <property type="molecule type" value="Genomic_DNA"/>
</dbReference>
<gene>
    <name evidence="1" type="ORF">EA187_15015</name>
</gene>
<dbReference type="Proteomes" id="UP000282926">
    <property type="component" value="Unassembled WGS sequence"/>
</dbReference>
<name>A0ABY0CRK5_9DELT</name>